<evidence type="ECO:0008006" key="4">
    <source>
        <dbReference type="Google" id="ProtNLM"/>
    </source>
</evidence>
<name>A0ABP1F070_9FLAO</name>
<comment type="caution">
    <text evidence="2">The sequence shown here is derived from an EMBL/GenBank/DDBJ whole genome shotgun (WGS) entry which is preliminary data.</text>
</comment>
<feature type="transmembrane region" description="Helical" evidence="1">
    <location>
        <begin position="95"/>
        <end position="110"/>
    </location>
</feature>
<evidence type="ECO:0000313" key="3">
    <source>
        <dbReference type="Proteomes" id="UP001497527"/>
    </source>
</evidence>
<dbReference type="EMBL" id="CAXJIO010000014">
    <property type="protein sequence ID" value="CAL2103921.1"/>
    <property type="molecule type" value="Genomic_DNA"/>
</dbReference>
<accession>A0ABP1F070</accession>
<keyword evidence="1" id="KW-0812">Transmembrane</keyword>
<reference evidence="2 3" key="1">
    <citation type="submission" date="2024-05" db="EMBL/GenBank/DDBJ databases">
        <authorList>
            <person name="Duchaud E."/>
        </authorList>
    </citation>
    <scope>NUCLEOTIDE SEQUENCE [LARGE SCALE GENOMIC DNA]</scope>
    <source>
        <strain evidence="2">Ena-SAMPLE-TAB-13-05-2024-13:56:06:370-140308</strain>
    </source>
</reference>
<organism evidence="2 3">
    <name type="scientific">Tenacibaculum polynesiense</name>
    <dbReference type="NCBI Taxonomy" id="3137857"/>
    <lineage>
        <taxon>Bacteria</taxon>
        <taxon>Pseudomonadati</taxon>
        <taxon>Bacteroidota</taxon>
        <taxon>Flavobacteriia</taxon>
        <taxon>Flavobacteriales</taxon>
        <taxon>Flavobacteriaceae</taxon>
        <taxon>Tenacibaculum</taxon>
    </lineage>
</organism>
<feature type="transmembrane region" description="Helical" evidence="1">
    <location>
        <begin position="70"/>
        <end position="89"/>
    </location>
</feature>
<keyword evidence="3" id="KW-1185">Reference proteome</keyword>
<dbReference type="Proteomes" id="UP001497527">
    <property type="component" value="Unassembled WGS sequence"/>
</dbReference>
<keyword evidence="1" id="KW-0472">Membrane</keyword>
<sequence length="111" mass="12329">MITSIVLFIFLGTFALYNTSKKAVLNNHTSLNKWLQANIKQSKIIGVISLILALILALLMLGIMGGFLTWLIALMIALSLLIIFAPTGIFNRKKLIILFVLIFVLELLSNL</sequence>
<gene>
    <name evidence="2" type="ORF">T190423A01A_50169</name>
</gene>
<keyword evidence="1" id="KW-1133">Transmembrane helix</keyword>
<proteinExistence type="predicted"/>
<protein>
    <recommendedName>
        <fullName evidence="4">DUF3325 domain-containing protein</fullName>
    </recommendedName>
</protein>
<feature type="transmembrane region" description="Helical" evidence="1">
    <location>
        <begin position="44"/>
        <end position="63"/>
    </location>
</feature>
<evidence type="ECO:0000256" key="1">
    <source>
        <dbReference type="SAM" id="Phobius"/>
    </source>
</evidence>
<evidence type="ECO:0000313" key="2">
    <source>
        <dbReference type="EMBL" id="CAL2103921.1"/>
    </source>
</evidence>
<dbReference type="RefSeq" id="WP_348718119.1">
    <property type="nucleotide sequence ID" value="NZ_CAXJIO010000014.1"/>
</dbReference>